<evidence type="ECO:0000256" key="1">
    <source>
        <dbReference type="ARBA" id="ARBA00004651"/>
    </source>
</evidence>
<dbReference type="PANTHER" id="PTHR43394">
    <property type="entry name" value="ATP-DEPENDENT PERMEASE MDL1, MITOCHONDRIAL"/>
    <property type="match status" value="1"/>
</dbReference>
<dbReference type="SUPFAM" id="SSF90123">
    <property type="entry name" value="ABC transporter transmembrane region"/>
    <property type="match status" value="1"/>
</dbReference>
<dbReference type="HOGENOM" id="CLU_000604_84_4_9"/>
<dbReference type="SMART" id="SM00382">
    <property type="entry name" value="AAA"/>
    <property type="match status" value="1"/>
</dbReference>
<keyword evidence="8 11" id="KW-0472">Membrane</keyword>
<feature type="transmembrane region" description="Helical" evidence="11">
    <location>
        <begin position="493"/>
        <end position="511"/>
    </location>
</feature>
<dbReference type="FunFam" id="3.40.50.300:FF:000287">
    <property type="entry name" value="Multidrug ABC transporter ATP-binding protein"/>
    <property type="match status" value="1"/>
</dbReference>
<dbReference type="Gene3D" id="1.20.1560.10">
    <property type="entry name" value="ABC transporter type 1, transmembrane domain"/>
    <property type="match status" value="2"/>
</dbReference>
<dbReference type="PROSITE" id="PS00211">
    <property type="entry name" value="ABC_TRANSPORTER_1"/>
    <property type="match status" value="1"/>
</dbReference>
<proteinExistence type="predicted"/>
<name>A0A078KNG3_9FIRM</name>
<dbReference type="Gene3D" id="3.40.50.300">
    <property type="entry name" value="P-loop containing nucleotide triphosphate hydrolases"/>
    <property type="match status" value="1"/>
</dbReference>
<keyword evidence="6" id="KW-0067">ATP-binding</keyword>
<sequence length="935" mass="103875">MSARKNYPIKNKLPNRRHGGPGAALGRPVEKAKDFKGTVKRLISYLRPHTLKLIIVLVFAVVSTIFTIRSPKIMGDATNQLTDGFIAKSTVNAVSDIQKKVVPELKKQFEKMDEAEKKAVDEAKAKVKEEFDKKIAEKKQQAYNIAIAKANEAIEKKFNETMAQKKQAAYAEAKQKADAMIEQKFASLKQDAYNKAIAEADQKAKNIVDEQFKKNFPGVSDFSNIPGYADALNQAKAEAEETAKQAVDKQFAAQIASAKSAAESNAIKMVDDQFAKQQSKIAAQLSNAKKQAETKAKEAVDAEFAKQQSTMDEQLAKAQDEAVKKVKDSVKKAMLEKGNLTSEQLDAMQEIISLPNVKDIKDNNKKADTIQKLIDLSKKLPQSKNNSMKISKTDMDKGIADVRKYGGAIPFDAIAKTLLILVLIYFLSSLFQFLMQYIMSDVAQKTVYDMRKELQHKLSRLPLRYFDSHSNGDTLSRMTNDIDTISATLQQSLTQLITAVLQLIGYVYMMLTISWQLTLIVMATLPLYIIATTIIAKRSQKYYAKQQNRLGALSGHTEEMFTGHIVVKAFGREPDSIKTFKEINNELYSVGWKAQFISGIMMPLMNFIGNVGYVLIAVVGGVFVTKNMLGLGDIIAFISYSKSFSMPIIQTANIANIIQSTVACAERVFELLDEKEEIPDKSDAKIIENPQGNIEFKHVQFSYSKDKPLIEDMNLEIKRGETIAIVGPTGAGKTTLVNLLMRFYEINGGSITFDGVDIRDINRGELRKMFGMVLQDTWLFNGTIRENIAYGKEDATEEEIVAAAKAAHADRFIRSLPDGYDTVLNEEASNISQGQKQLLTIARALLADPAVLILDEATSNVDTRTELLIQKAMGKLMEGRTNFVIAHRLSTIKDAKLILVMNHGSIIEKGTHKELLAKGGFYADLYNSQFAGNSI</sequence>
<evidence type="ECO:0000256" key="2">
    <source>
        <dbReference type="ARBA" id="ARBA00022448"/>
    </source>
</evidence>
<organism evidence="14 15">
    <name type="scientific">[Clostridium] cellulosi</name>
    <dbReference type="NCBI Taxonomy" id="29343"/>
    <lineage>
        <taxon>Bacteria</taxon>
        <taxon>Bacillati</taxon>
        <taxon>Bacillota</taxon>
        <taxon>Clostridia</taxon>
        <taxon>Eubacteriales</taxon>
        <taxon>Oscillospiraceae</taxon>
        <taxon>Oscillospiraceae incertae sedis</taxon>
    </lineage>
</organism>
<keyword evidence="7 11" id="KW-1133">Transmembrane helix</keyword>
<keyword evidence="5" id="KW-0547">Nucleotide-binding</keyword>
<evidence type="ECO:0000256" key="5">
    <source>
        <dbReference type="ARBA" id="ARBA00022741"/>
    </source>
</evidence>
<dbReference type="PROSITE" id="PS50893">
    <property type="entry name" value="ABC_TRANSPORTER_2"/>
    <property type="match status" value="1"/>
</dbReference>
<evidence type="ECO:0000256" key="3">
    <source>
        <dbReference type="ARBA" id="ARBA00022475"/>
    </source>
</evidence>
<dbReference type="PANTHER" id="PTHR43394:SF1">
    <property type="entry name" value="ATP-BINDING CASSETTE SUB-FAMILY B MEMBER 10, MITOCHONDRIAL"/>
    <property type="match status" value="1"/>
</dbReference>
<keyword evidence="15" id="KW-1185">Reference proteome</keyword>
<reference evidence="15" key="1">
    <citation type="submission" date="2014-07" db="EMBL/GenBank/DDBJ databases">
        <authorList>
            <person name="Wibberg D."/>
        </authorList>
    </citation>
    <scope>NUCLEOTIDE SEQUENCE [LARGE SCALE GENOMIC DNA]</scope>
    <source>
        <strain evidence="15">DG5</strain>
    </source>
</reference>
<dbReference type="STRING" id="29343.CCDG5_0933"/>
<dbReference type="GO" id="GO:0015421">
    <property type="term" value="F:ABC-type oligopeptide transporter activity"/>
    <property type="evidence" value="ECO:0007669"/>
    <property type="project" value="TreeGrafter"/>
</dbReference>
<keyword evidence="4 11" id="KW-0812">Transmembrane</keyword>
<evidence type="ECO:0000256" key="8">
    <source>
        <dbReference type="ARBA" id="ARBA00023136"/>
    </source>
</evidence>
<evidence type="ECO:0000256" key="10">
    <source>
        <dbReference type="SAM" id="MobiDB-lite"/>
    </source>
</evidence>
<comment type="subcellular location">
    <subcellularLocation>
        <location evidence="1">Cell membrane</location>
        <topology evidence="1">Multi-pass membrane protein</topology>
    </subcellularLocation>
</comment>
<dbReference type="Pfam" id="PF00005">
    <property type="entry name" value="ABC_tran"/>
    <property type="match status" value="1"/>
</dbReference>
<dbReference type="KEGG" id="ccel:CCDG5_0933"/>
<dbReference type="GO" id="GO:0016887">
    <property type="term" value="F:ATP hydrolysis activity"/>
    <property type="evidence" value="ECO:0007669"/>
    <property type="project" value="InterPro"/>
</dbReference>
<keyword evidence="3" id="KW-1003">Cell membrane</keyword>
<dbReference type="GO" id="GO:0005524">
    <property type="term" value="F:ATP binding"/>
    <property type="evidence" value="ECO:0007669"/>
    <property type="project" value="UniProtKB-KW"/>
</dbReference>
<evidence type="ECO:0000259" key="13">
    <source>
        <dbReference type="PROSITE" id="PS50929"/>
    </source>
</evidence>
<evidence type="ECO:0000256" key="11">
    <source>
        <dbReference type="SAM" id="Phobius"/>
    </source>
</evidence>
<dbReference type="PROSITE" id="PS50929">
    <property type="entry name" value="ABC_TM1F"/>
    <property type="match status" value="1"/>
</dbReference>
<dbReference type="AlphaFoldDB" id="A0A078KNG3"/>
<dbReference type="InterPro" id="IPR011527">
    <property type="entry name" value="ABC1_TM_dom"/>
</dbReference>
<dbReference type="EMBL" id="LM995447">
    <property type="protein sequence ID" value="CDZ24052.1"/>
    <property type="molecule type" value="Genomic_DNA"/>
</dbReference>
<dbReference type="FunFam" id="1.20.1560.10:FF:000011">
    <property type="entry name" value="Multidrug ABC transporter ATP-binding protein"/>
    <property type="match status" value="1"/>
</dbReference>
<feature type="region of interest" description="Disordered" evidence="10">
    <location>
        <begin position="1"/>
        <end position="27"/>
    </location>
</feature>
<evidence type="ECO:0000256" key="7">
    <source>
        <dbReference type="ARBA" id="ARBA00022989"/>
    </source>
</evidence>
<dbReference type="InterPro" id="IPR036640">
    <property type="entry name" value="ABC1_TM_sf"/>
</dbReference>
<feature type="coiled-coil region" evidence="9">
    <location>
        <begin position="275"/>
        <end position="302"/>
    </location>
</feature>
<feature type="transmembrane region" description="Helical" evidence="11">
    <location>
        <begin position="517"/>
        <end position="536"/>
    </location>
</feature>
<evidence type="ECO:0000256" key="6">
    <source>
        <dbReference type="ARBA" id="ARBA00022840"/>
    </source>
</evidence>
<feature type="domain" description="ABC transporter" evidence="12">
    <location>
        <begin position="694"/>
        <end position="928"/>
    </location>
</feature>
<evidence type="ECO:0000256" key="9">
    <source>
        <dbReference type="SAM" id="Coils"/>
    </source>
</evidence>
<evidence type="ECO:0000313" key="14">
    <source>
        <dbReference type="EMBL" id="CDZ24052.1"/>
    </source>
</evidence>
<evidence type="ECO:0000256" key="4">
    <source>
        <dbReference type="ARBA" id="ARBA00022692"/>
    </source>
</evidence>
<dbReference type="Pfam" id="PF00664">
    <property type="entry name" value="ABC_membrane"/>
    <property type="match status" value="1"/>
</dbReference>
<dbReference type="Proteomes" id="UP000032431">
    <property type="component" value="Chromosome I"/>
</dbReference>
<dbReference type="CDD" id="cd18547">
    <property type="entry name" value="ABC_6TM_Tm288_like"/>
    <property type="match status" value="1"/>
</dbReference>
<feature type="transmembrane region" description="Helical" evidence="11">
    <location>
        <begin position="604"/>
        <end position="624"/>
    </location>
</feature>
<dbReference type="CDD" id="cd03254">
    <property type="entry name" value="ABCC_Glucan_exporter_like"/>
    <property type="match status" value="1"/>
</dbReference>
<dbReference type="PATRIC" id="fig|29343.3.peg.985"/>
<dbReference type="InterPro" id="IPR003593">
    <property type="entry name" value="AAA+_ATPase"/>
</dbReference>
<evidence type="ECO:0000313" key="15">
    <source>
        <dbReference type="Proteomes" id="UP000032431"/>
    </source>
</evidence>
<keyword evidence="2" id="KW-0813">Transport</keyword>
<dbReference type="InterPro" id="IPR017871">
    <property type="entry name" value="ABC_transporter-like_CS"/>
</dbReference>
<accession>A0A078KNG3</accession>
<feature type="domain" description="ABC transmembrane type-1" evidence="13">
    <location>
        <begin position="418"/>
        <end position="660"/>
    </location>
</feature>
<dbReference type="GO" id="GO:0005886">
    <property type="term" value="C:plasma membrane"/>
    <property type="evidence" value="ECO:0007669"/>
    <property type="project" value="UniProtKB-SubCell"/>
</dbReference>
<gene>
    <name evidence="14" type="ORF">CCDG5_0933</name>
</gene>
<evidence type="ECO:0000259" key="12">
    <source>
        <dbReference type="PROSITE" id="PS50893"/>
    </source>
</evidence>
<keyword evidence="9" id="KW-0175">Coiled coil</keyword>
<feature type="transmembrane region" description="Helical" evidence="11">
    <location>
        <begin position="50"/>
        <end position="68"/>
    </location>
</feature>
<dbReference type="SUPFAM" id="SSF52540">
    <property type="entry name" value="P-loop containing nucleoside triphosphate hydrolases"/>
    <property type="match status" value="1"/>
</dbReference>
<dbReference type="InterPro" id="IPR003439">
    <property type="entry name" value="ABC_transporter-like_ATP-bd"/>
</dbReference>
<feature type="transmembrane region" description="Helical" evidence="11">
    <location>
        <begin position="413"/>
        <end position="435"/>
    </location>
</feature>
<dbReference type="InterPro" id="IPR027417">
    <property type="entry name" value="P-loop_NTPase"/>
</dbReference>
<dbReference type="InterPro" id="IPR039421">
    <property type="entry name" value="Type_1_exporter"/>
</dbReference>
<protein>
    <submittedName>
        <fullName evidence="14">ABC transporter</fullName>
    </submittedName>
</protein>